<comment type="subcellular location">
    <subcellularLocation>
        <location evidence="1">Nucleus</location>
    </subcellularLocation>
</comment>
<dbReference type="PANTHER" id="PTHR46174:SF1">
    <property type="entry name" value="CXXC-TYPE ZINC FINGER PROTEIN 1"/>
    <property type="match status" value="1"/>
</dbReference>
<feature type="compositionally biased region" description="Basic and acidic residues" evidence="7">
    <location>
        <begin position="245"/>
        <end position="257"/>
    </location>
</feature>
<dbReference type="PROSITE" id="PS50157">
    <property type="entry name" value="ZINC_FINGER_C2H2_2"/>
    <property type="match status" value="1"/>
</dbReference>
<evidence type="ECO:0000313" key="11">
    <source>
        <dbReference type="Proteomes" id="UP000077002"/>
    </source>
</evidence>
<feature type="region of interest" description="Disordered" evidence="7">
    <location>
        <begin position="543"/>
        <end position="614"/>
    </location>
</feature>
<keyword evidence="5" id="KW-0539">Nucleus</keyword>
<dbReference type="InterPro" id="IPR037869">
    <property type="entry name" value="Spp1/CFP1"/>
</dbReference>
<dbReference type="GO" id="GO:0048188">
    <property type="term" value="C:Set1C/COMPASS complex"/>
    <property type="evidence" value="ECO:0007669"/>
    <property type="project" value="InterPro"/>
</dbReference>
<dbReference type="Gene3D" id="3.30.40.10">
    <property type="entry name" value="Zinc/RING finger domain, C3HC4 (zinc finger)"/>
    <property type="match status" value="1"/>
</dbReference>
<keyword evidence="4" id="KW-0862">Zinc</keyword>
<evidence type="ECO:0000313" key="10">
    <source>
        <dbReference type="EMBL" id="OAG34173.1"/>
    </source>
</evidence>
<proteinExistence type="predicted"/>
<evidence type="ECO:0000256" key="5">
    <source>
        <dbReference type="ARBA" id="ARBA00023242"/>
    </source>
</evidence>
<dbReference type="GO" id="GO:0008270">
    <property type="term" value="F:zinc ion binding"/>
    <property type="evidence" value="ECO:0007669"/>
    <property type="project" value="UniProtKB-KW"/>
</dbReference>
<feature type="compositionally biased region" description="Basic residues" evidence="7">
    <location>
        <begin position="558"/>
        <end position="567"/>
    </location>
</feature>
<evidence type="ECO:0000256" key="6">
    <source>
        <dbReference type="PROSITE-ProRule" id="PRU00042"/>
    </source>
</evidence>
<feature type="region of interest" description="Disordered" evidence="7">
    <location>
        <begin position="45"/>
        <end position="73"/>
    </location>
</feature>
<evidence type="ECO:0000256" key="7">
    <source>
        <dbReference type="SAM" id="MobiDB-lite"/>
    </source>
</evidence>
<keyword evidence="3 6" id="KW-0863">Zinc-finger</keyword>
<dbReference type="OrthoDB" id="436852at2759"/>
<name>A0A177EQA5_9EURO</name>
<dbReference type="EMBL" id="LVKK01000175">
    <property type="protein sequence ID" value="OAG34173.1"/>
    <property type="molecule type" value="Genomic_DNA"/>
</dbReference>
<feature type="region of interest" description="Disordered" evidence="7">
    <location>
        <begin position="309"/>
        <end position="439"/>
    </location>
</feature>
<feature type="region of interest" description="Disordered" evidence="7">
    <location>
        <begin position="231"/>
        <end position="289"/>
    </location>
</feature>
<dbReference type="AlphaFoldDB" id="A0A177EQA5"/>
<dbReference type="InterPro" id="IPR001965">
    <property type="entry name" value="Znf_PHD"/>
</dbReference>
<dbReference type="InterPro" id="IPR013083">
    <property type="entry name" value="Znf_RING/FYVE/PHD"/>
</dbReference>
<dbReference type="SUPFAM" id="SSF57903">
    <property type="entry name" value="FYVE/PHD zinc finger"/>
    <property type="match status" value="1"/>
</dbReference>
<dbReference type="GeneID" id="34606760"/>
<dbReference type="GO" id="GO:0045893">
    <property type="term" value="P:positive regulation of DNA-templated transcription"/>
    <property type="evidence" value="ECO:0007669"/>
    <property type="project" value="TreeGrafter"/>
</dbReference>
<protein>
    <recommendedName>
        <fullName evidence="12">PHD-type domain-containing protein</fullName>
    </recommendedName>
</protein>
<feature type="compositionally biased region" description="Polar residues" evidence="7">
    <location>
        <begin position="426"/>
        <end position="438"/>
    </location>
</feature>
<feature type="region of interest" description="Disordered" evidence="7">
    <location>
        <begin position="641"/>
        <end position="664"/>
    </location>
</feature>
<keyword evidence="11" id="KW-1185">Reference proteome</keyword>
<evidence type="ECO:0000256" key="2">
    <source>
        <dbReference type="ARBA" id="ARBA00022723"/>
    </source>
</evidence>
<feature type="compositionally biased region" description="Basic and acidic residues" evidence="7">
    <location>
        <begin position="641"/>
        <end position="652"/>
    </location>
</feature>
<evidence type="ECO:0000256" key="1">
    <source>
        <dbReference type="ARBA" id="ARBA00004123"/>
    </source>
</evidence>
<evidence type="ECO:0000259" key="9">
    <source>
        <dbReference type="PROSITE" id="PS50157"/>
    </source>
</evidence>
<feature type="compositionally biased region" description="Low complexity" evidence="7">
    <location>
        <begin position="371"/>
        <end position="388"/>
    </location>
</feature>
<evidence type="ECO:0000256" key="3">
    <source>
        <dbReference type="ARBA" id="ARBA00022771"/>
    </source>
</evidence>
<evidence type="ECO:0000256" key="4">
    <source>
        <dbReference type="ARBA" id="ARBA00022833"/>
    </source>
</evidence>
<feature type="compositionally biased region" description="Polar residues" evidence="7">
    <location>
        <begin position="398"/>
        <end position="408"/>
    </location>
</feature>
<feature type="domain" description="C2H2-type" evidence="9">
    <location>
        <begin position="180"/>
        <end position="208"/>
    </location>
</feature>
<dbReference type="InterPro" id="IPR011011">
    <property type="entry name" value="Znf_FYVE_PHD"/>
</dbReference>
<dbReference type="Pfam" id="PF00628">
    <property type="entry name" value="PHD"/>
    <property type="match status" value="1"/>
</dbReference>
<feature type="compositionally biased region" description="Acidic residues" evidence="7">
    <location>
        <begin position="258"/>
        <end position="285"/>
    </location>
</feature>
<feature type="compositionally biased region" description="Basic residues" evidence="7">
    <location>
        <begin position="347"/>
        <end position="363"/>
    </location>
</feature>
<dbReference type="PANTHER" id="PTHR46174">
    <property type="entry name" value="CXXC-TYPE ZINC FINGER PROTEIN 1"/>
    <property type="match status" value="1"/>
</dbReference>
<dbReference type="Proteomes" id="UP000077002">
    <property type="component" value="Unassembled WGS sequence"/>
</dbReference>
<dbReference type="PROSITE" id="PS00028">
    <property type="entry name" value="ZINC_FINGER_C2H2_1"/>
    <property type="match status" value="1"/>
</dbReference>
<gene>
    <name evidence="10" type="ORF">AYO21_11672</name>
</gene>
<organism evidence="10 11">
    <name type="scientific">Fonsecaea monophora</name>
    <dbReference type="NCBI Taxonomy" id="254056"/>
    <lineage>
        <taxon>Eukaryota</taxon>
        <taxon>Fungi</taxon>
        <taxon>Dikarya</taxon>
        <taxon>Ascomycota</taxon>
        <taxon>Pezizomycotina</taxon>
        <taxon>Eurotiomycetes</taxon>
        <taxon>Chaetothyriomycetidae</taxon>
        <taxon>Chaetothyriales</taxon>
        <taxon>Herpotrichiellaceae</taxon>
        <taxon>Fonsecaea</taxon>
    </lineage>
</organism>
<dbReference type="InterPro" id="IPR019786">
    <property type="entry name" value="Zinc_finger_PHD-type_CS"/>
</dbReference>
<evidence type="ECO:0008006" key="12">
    <source>
        <dbReference type="Google" id="ProtNLM"/>
    </source>
</evidence>
<feature type="compositionally biased region" description="Acidic residues" evidence="7">
    <location>
        <begin position="597"/>
        <end position="611"/>
    </location>
</feature>
<comment type="caution">
    <text evidence="10">The sequence shown here is derived from an EMBL/GenBank/DDBJ whole genome shotgun (WGS) entry which is preliminary data.</text>
</comment>
<evidence type="ECO:0000259" key="8">
    <source>
        <dbReference type="PROSITE" id="PS50016"/>
    </source>
</evidence>
<dbReference type="Gene3D" id="3.30.160.60">
    <property type="entry name" value="Classic Zinc Finger"/>
    <property type="match status" value="1"/>
</dbReference>
<keyword evidence="2" id="KW-0479">Metal-binding</keyword>
<feature type="domain" description="PHD-type" evidence="8">
    <location>
        <begin position="442"/>
        <end position="493"/>
    </location>
</feature>
<dbReference type="SMART" id="SM00249">
    <property type="entry name" value="PHD"/>
    <property type="match status" value="1"/>
</dbReference>
<dbReference type="PROSITE" id="PS01359">
    <property type="entry name" value="ZF_PHD_1"/>
    <property type="match status" value="1"/>
</dbReference>
<feature type="region of interest" description="Disordered" evidence="7">
    <location>
        <begin position="1"/>
        <end position="28"/>
    </location>
</feature>
<dbReference type="PROSITE" id="PS50016">
    <property type="entry name" value="ZF_PHD_2"/>
    <property type="match status" value="1"/>
</dbReference>
<sequence>MPFTLSDLLNPEPTTNTGSANGVAPNAVSHGMDASAVDAPSAFFAPELFQPSDDAPHHQDVLPPSVQNDDTPMDDVSLFKESEHLDGFDGSNDEDHIKEEAMDMSYPPLDEESHIAVDSSLIDMVEESLYSEDAPTKTTPDKGQKQRKHPGKSRKTDPGAPPRSSIHSSKNEGQHTDRRYLCYLCNKLFTRRRSVRDHISKIHNTKTWEPLRSLEIIVEPTTGEPIESLEEIIARGPPPPPSKSRRAEKAQRASKREEEEDEEELGPGDIGEEEEAPDDQQDDDLFGAHPVVDSLLVPVSTVAALKRAPSIAGSRASSTEPFATPAPIAGRKRPAPDDSGKHLSAAARKKGTAKVKSTSNKRAKLSESEQSPPAARSSFRSPSATPSTNHLKLGPSKLKTQTSAASVKSSPTPASSRAASRDIGSPSPSIADTASSSNDDGEVFCICRKGDNHTWMIACDGGCDEWFHGNCVNIKERDGELIDKYICPSCTKPGLQTTWKRMCRRKDCRKPARVTQVPPSKYCSDACGRMFFVELVQRGDPQAQTSKDGQYVIEGPPLKKHRKKQKTKEKPAKPLLNLVNGVDPDSRLATPAYSDDERTEYETDSSLDDDMLPNRGSALRAGEIKALVEKCKDIEQLKALGRKPDTPPRDIEMMGTESKPTLPDLEYDDLETTKMANIIAEKQRLNVRYAMLVAREKFLELVKTRSSTIVDEARKTLPKMKDLCGFDPRMAWSDEEFMIWYDQNGGRAIIDAGADARIGPPEEIATDDGNTKLPNGVAQHNPSPVEDGEEQETDNMPRKGGVCIKNRCSRHRNWAKGQLAEMRFEQDLVRRSIQRLEVQEGEIRDRAVVRAWEKRG</sequence>
<feature type="region of interest" description="Disordered" evidence="7">
    <location>
        <begin position="131"/>
        <end position="173"/>
    </location>
</feature>
<feature type="region of interest" description="Disordered" evidence="7">
    <location>
        <begin position="766"/>
        <end position="800"/>
    </location>
</feature>
<dbReference type="RefSeq" id="XP_022506125.1">
    <property type="nucleotide sequence ID" value="XM_022661556.1"/>
</dbReference>
<reference evidence="10 11" key="1">
    <citation type="submission" date="2016-03" db="EMBL/GenBank/DDBJ databases">
        <title>Draft genome sequence of the Fonsecaea monophora CBS 269.37.</title>
        <authorList>
            <person name="Bombassaro A."/>
            <person name="Vinicius W.A."/>
            <person name="De Hoog S."/>
            <person name="Sun J."/>
            <person name="Souza E.M."/>
            <person name="Raittz R.T."/>
            <person name="Costa F."/>
            <person name="Leao A.C."/>
            <person name="Tadra-Sfeir M.Z."/>
            <person name="Baura V."/>
            <person name="Balsanelli E."/>
            <person name="Pedrosa F.O."/>
            <person name="Moreno L.F."/>
            <person name="Steffens M.B."/>
            <person name="Xi L."/>
            <person name="Bocca A.L."/>
            <person name="Felipe M.S."/>
            <person name="Teixeira M."/>
            <person name="Telles Filho F.Q."/>
            <person name="Azevedo C.M."/>
            <person name="Gomes R."/>
            <person name="Vicente V.A."/>
        </authorList>
    </citation>
    <scope>NUCLEOTIDE SEQUENCE [LARGE SCALE GENOMIC DNA]</scope>
    <source>
        <strain evidence="10 11">CBS 269.37</strain>
    </source>
</reference>
<feature type="compositionally biased region" description="Low complexity" evidence="7">
    <location>
        <begin position="409"/>
        <end position="418"/>
    </location>
</feature>
<accession>A0A177EQA5</accession>
<dbReference type="InterPro" id="IPR019787">
    <property type="entry name" value="Znf_PHD-finger"/>
</dbReference>
<dbReference type="InterPro" id="IPR013087">
    <property type="entry name" value="Znf_C2H2_type"/>
</dbReference>